<keyword evidence="3" id="KW-1185">Reference proteome</keyword>
<evidence type="ECO:0000259" key="1">
    <source>
        <dbReference type="Pfam" id="PF18765"/>
    </source>
</evidence>
<reference evidence="2 3" key="1">
    <citation type="submission" date="2011-04" db="EMBL/GenBank/DDBJ databases">
        <title>The complete genome of Selenomonas sputigena DSM 20758.</title>
        <authorList>
            <consortium name="US DOE Joint Genome Institute (JGI-PGF)"/>
            <person name="Lucas S."/>
            <person name="Copeland A."/>
            <person name="Lapidus A."/>
            <person name="Bruce D."/>
            <person name="Goodwin L."/>
            <person name="Pitluck S."/>
            <person name="Peters L."/>
            <person name="Kyrpides N."/>
            <person name="Mavromatis K."/>
            <person name="Ivanova N."/>
            <person name="Ovchinnikova G."/>
            <person name="Teshima H."/>
            <person name="Detter J.C."/>
            <person name="Tapia R."/>
            <person name="Han C."/>
            <person name="Land M."/>
            <person name="Hauser L."/>
            <person name="Markowitz V."/>
            <person name="Cheng J.-F."/>
            <person name="Hugenholtz P."/>
            <person name="Woyke T."/>
            <person name="Wu D."/>
            <person name="Gronow S."/>
            <person name="Wellnitz S."/>
            <person name="Schneider S."/>
            <person name="Klenk H.-P."/>
            <person name="Eisen J.A."/>
        </authorList>
    </citation>
    <scope>NUCLEOTIDE SEQUENCE [LARGE SCALE GENOMIC DNA]</scope>
    <source>
        <strain evidence="3">ATCC 35185 / DSM 20758 / VPI D19B-28</strain>
    </source>
</reference>
<accession>F4EZP4</accession>
<dbReference type="Proteomes" id="UP000011124">
    <property type="component" value="Chromosome"/>
</dbReference>
<feature type="domain" description="Polymerase beta nucleotidyltransferase" evidence="1">
    <location>
        <begin position="23"/>
        <end position="107"/>
    </location>
</feature>
<dbReference type="InterPro" id="IPR041633">
    <property type="entry name" value="Polbeta"/>
</dbReference>
<dbReference type="CDD" id="cd05403">
    <property type="entry name" value="NT_KNTase_like"/>
    <property type="match status" value="1"/>
</dbReference>
<dbReference type="AlphaFoldDB" id="F4EZP4"/>
<gene>
    <name evidence="2" type="ordered locus">Selsp_0837</name>
</gene>
<dbReference type="Pfam" id="PF18765">
    <property type="entry name" value="Polbeta"/>
    <property type="match status" value="1"/>
</dbReference>
<proteinExistence type="predicted"/>
<evidence type="ECO:0000313" key="3">
    <source>
        <dbReference type="Proteomes" id="UP000011124"/>
    </source>
</evidence>
<organism evidence="2 3">
    <name type="scientific">Selenomonas sputigena (strain ATCC 35185 / DSM 20758 / CCUG 44933 / VPI D19B-28)</name>
    <dbReference type="NCBI Taxonomy" id="546271"/>
    <lineage>
        <taxon>Bacteria</taxon>
        <taxon>Bacillati</taxon>
        <taxon>Bacillota</taxon>
        <taxon>Negativicutes</taxon>
        <taxon>Selenomonadales</taxon>
        <taxon>Selenomonadaceae</taxon>
        <taxon>Selenomonas</taxon>
    </lineage>
</organism>
<dbReference type="InterPro" id="IPR052930">
    <property type="entry name" value="TA_antitoxin_MntA"/>
</dbReference>
<dbReference type="EMBL" id="CP002637">
    <property type="protein sequence ID" value="AEB99801.1"/>
    <property type="molecule type" value="Genomic_DNA"/>
</dbReference>
<protein>
    <submittedName>
        <fullName evidence="2">DNA polymerase beta domain protein region</fullName>
    </submittedName>
</protein>
<dbReference type="HOGENOM" id="CLU_130257_5_0_9"/>
<sequence length="108" mass="12608">MRMKTMAEPQLRWTVREEKIFTQLRELAKRYDVGKLVLFGSRARRLQAEKSDVDIAVYDCADFRDFAFDVEEKVDTLLTFDIVNMNESPSAELVAEILRDGVILYEKV</sequence>
<dbReference type="InterPro" id="IPR043519">
    <property type="entry name" value="NT_sf"/>
</dbReference>
<dbReference type="SUPFAM" id="SSF81301">
    <property type="entry name" value="Nucleotidyltransferase"/>
    <property type="match status" value="1"/>
</dbReference>
<dbReference type="PANTHER" id="PTHR43852">
    <property type="entry name" value="NUCLEOTIDYLTRANSFERASE"/>
    <property type="match status" value="1"/>
</dbReference>
<dbReference type="Gene3D" id="3.30.460.10">
    <property type="entry name" value="Beta Polymerase, domain 2"/>
    <property type="match status" value="1"/>
</dbReference>
<dbReference type="KEGG" id="ssg:Selsp_0837"/>
<evidence type="ECO:0000313" key="2">
    <source>
        <dbReference type="EMBL" id="AEB99801.1"/>
    </source>
</evidence>
<name>F4EZP4_SELS3</name>
<dbReference type="PANTHER" id="PTHR43852:SF3">
    <property type="entry name" value="NUCLEOTIDYLTRANSFERASE"/>
    <property type="match status" value="1"/>
</dbReference>